<evidence type="ECO:0000256" key="5">
    <source>
        <dbReference type="ARBA" id="ARBA00038964"/>
    </source>
</evidence>
<evidence type="ECO:0000256" key="4">
    <source>
        <dbReference type="ARBA" id="ARBA00023002"/>
    </source>
</evidence>
<evidence type="ECO:0000256" key="3">
    <source>
        <dbReference type="ARBA" id="ARBA00022723"/>
    </source>
</evidence>
<evidence type="ECO:0000256" key="8">
    <source>
        <dbReference type="ARBA" id="ARBA00051384"/>
    </source>
</evidence>
<feature type="binding site" evidence="10">
    <location>
        <position position="327"/>
    </location>
    <ligand>
        <name>(S)-malate</name>
        <dbReference type="ChEBI" id="CHEBI:15589"/>
    </ligand>
</feature>
<dbReference type="InterPro" id="IPR015884">
    <property type="entry name" value="Malic_enzyme_CS"/>
</dbReference>
<comment type="similarity">
    <text evidence="2">Belongs to the malic enzymes family.</text>
</comment>
<evidence type="ECO:0000256" key="7">
    <source>
        <dbReference type="ARBA" id="ARBA00050924"/>
    </source>
</evidence>
<comment type="cofactor">
    <cofactor evidence="11">
        <name>Mg(2+)</name>
        <dbReference type="ChEBI" id="CHEBI:18420"/>
    </cofactor>
    <cofactor evidence="11">
        <name>Mn(2+)</name>
        <dbReference type="ChEBI" id="CHEBI:29035"/>
    </cofactor>
    <text evidence="11">Divalent metal cations. Prefers magnesium or manganese.</text>
</comment>
<proteinExistence type="inferred from homology"/>
<dbReference type="InterPro" id="IPR012302">
    <property type="entry name" value="Malic_NAD-bd"/>
</dbReference>
<dbReference type="FunFam" id="3.40.50.720:FF:000095">
    <property type="entry name" value="NADP-dependent malic enzyme"/>
    <property type="match status" value="1"/>
</dbReference>
<dbReference type="SUPFAM" id="SSF53223">
    <property type="entry name" value="Aminoacid dehydrogenase-like, N-terminal domain"/>
    <property type="match status" value="1"/>
</dbReference>
<dbReference type="InterPro" id="IPR051674">
    <property type="entry name" value="Malate_Decarboxylase"/>
</dbReference>
<accession>A0AAJ4IC44</accession>
<dbReference type="InterPro" id="IPR046346">
    <property type="entry name" value="Aminoacid_DH-like_N_sf"/>
</dbReference>
<dbReference type="PANTHER" id="PTHR43237">
    <property type="entry name" value="NADP-DEPENDENT MALIC ENZYME"/>
    <property type="match status" value="1"/>
</dbReference>
<dbReference type="EMBL" id="CP065217">
    <property type="protein sequence ID" value="QPL53854.1"/>
    <property type="molecule type" value="Genomic_DNA"/>
</dbReference>
<dbReference type="SMART" id="SM00919">
    <property type="entry name" value="Malic_M"/>
    <property type="match status" value="1"/>
</dbReference>
<dbReference type="GO" id="GO:0051287">
    <property type="term" value="F:NAD binding"/>
    <property type="evidence" value="ECO:0007669"/>
    <property type="project" value="InterPro"/>
</dbReference>
<feature type="active site" description="Proton acceptor" evidence="9">
    <location>
        <position position="104"/>
    </location>
</feature>
<evidence type="ECO:0000256" key="11">
    <source>
        <dbReference type="PIRSR" id="PIRSR000106-3"/>
    </source>
</evidence>
<gene>
    <name evidence="14" type="ORF">I3X05_01325</name>
</gene>
<dbReference type="GO" id="GO:0046872">
    <property type="term" value="F:metal ion binding"/>
    <property type="evidence" value="ECO:0007669"/>
    <property type="project" value="UniProtKB-KW"/>
</dbReference>
<dbReference type="AlphaFoldDB" id="A0AAJ4IC44"/>
<dbReference type="PIRSF" id="PIRSF000106">
    <property type="entry name" value="ME"/>
    <property type="match status" value="1"/>
</dbReference>
<reference evidence="14 15" key="1">
    <citation type="submission" date="2020-11" db="EMBL/GenBank/DDBJ databases">
        <title>Complete and Circularized Genome Assembly of a human isolate of Vibrio navarrensis biotype pommerensis with MiSeq and MinION Sequence Data.</title>
        <authorList>
            <person name="Schwartz K."/>
            <person name="Borowiak M."/>
            <person name="Deneke C."/>
            <person name="Balau V."/>
            <person name="Metelmann C."/>
            <person name="Strauch E."/>
        </authorList>
    </citation>
    <scope>NUCLEOTIDE SEQUENCE [LARGE SCALE GENOMIC DNA]</scope>
    <source>
        <strain evidence="14 15">20-VB00237</strain>
    </source>
</reference>
<protein>
    <recommendedName>
        <fullName evidence="6">NADP-dependent malic enzyme</fullName>
        <ecNumber evidence="5">1.1.1.40</ecNumber>
    </recommendedName>
</protein>
<feature type="domain" description="Malic enzyme NAD-binding" evidence="12">
    <location>
        <begin position="173"/>
        <end position="409"/>
    </location>
</feature>
<dbReference type="InterPro" id="IPR037062">
    <property type="entry name" value="Malic_N_dom_sf"/>
</dbReference>
<dbReference type="RefSeq" id="WP_193187580.1">
    <property type="nucleotide sequence ID" value="NZ_CP065217.1"/>
</dbReference>
<evidence type="ECO:0000313" key="15">
    <source>
        <dbReference type="Proteomes" id="UP000594435"/>
    </source>
</evidence>
<evidence type="ECO:0000256" key="6">
    <source>
        <dbReference type="ARBA" id="ARBA00040273"/>
    </source>
</evidence>
<dbReference type="Gene3D" id="3.40.50.720">
    <property type="entry name" value="NAD(P)-binding Rossmann-like Domain"/>
    <property type="match status" value="1"/>
</dbReference>
<dbReference type="InterPro" id="IPR001891">
    <property type="entry name" value="Malic_OxRdtase"/>
</dbReference>
<evidence type="ECO:0000313" key="14">
    <source>
        <dbReference type="EMBL" id="QPL53854.1"/>
    </source>
</evidence>
<evidence type="ECO:0000256" key="2">
    <source>
        <dbReference type="ARBA" id="ARBA00008785"/>
    </source>
</evidence>
<dbReference type="SMART" id="SM01274">
    <property type="entry name" value="malic"/>
    <property type="match status" value="1"/>
</dbReference>
<dbReference type="PANTHER" id="PTHR43237:SF4">
    <property type="entry name" value="NADP-DEPENDENT MALIC ENZYME"/>
    <property type="match status" value="1"/>
</dbReference>
<comment type="cofactor">
    <cofactor evidence="1">
        <name>Mn(2+)</name>
        <dbReference type="ChEBI" id="CHEBI:29035"/>
    </cofactor>
</comment>
<dbReference type="Pfam" id="PF03949">
    <property type="entry name" value="Malic_M"/>
    <property type="match status" value="1"/>
</dbReference>
<dbReference type="Pfam" id="PF00390">
    <property type="entry name" value="malic"/>
    <property type="match status" value="1"/>
</dbReference>
<dbReference type="InterPro" id="IPR045213">
    <property type="entry name" value="Malic_NAD-bd_bact_type"/>
</dbReference>
<keyword evidence="4" id="KW-0560">Oxidoreductase</keyword>
<feature type="domain" description="Malic enzyme N-terminal" evidence="13">
    <location>
        <begin position="28"/>
        <end position="161"/>
    </location>
</feature>
<comment type="catalytic activity">
    <reaction evidence="8">
        <text>oxaloacetate + H(+) = pyruvate + CO2</text>
        <dbReference type="Rhea" id="RHEA:15641"/>
        <dbReference type="ChEBI" id="CHEBI:15361"/>
        <dbReference type="ChEBI" id="CHEBI:15378"/>
        <dbReference type="ChEBI" id="CHEBI:16452"/>
        <dbReference type="ChEBI" id="CHEBI:16526"/>
        <dbReference type="EC" id="1.1.1.40"/>
    </reaction>
</comment>
<feature type="binding site" evidence="11">
    <location>
        <position position="146"/>
    </location>
    <ligand>
        <name>a divalent metal cation</name>
        <dbReference type="ChEBI" id="CHEBI:60240"/>
    </ligand>
</feature>
<dbReference type="SUPFAM" id="SSF51735">
    <property type="entry name" value="NAD(P)-binding Rossmann-fold domains"/>
    <property type="match status" value="1"/>
</dbReference>
<dbReference type="InterPro" id="IPR036291">
    <property type="entry name" value="NAD(P)-bd_dom_sf"/>
</dbReference>
<sequence>MSDDNRQALTPEEDRRQQALDYHAYPTAGKIAIALTKPAETAKDLALAYSPGVAEPVREIAQNPENVYKYTAKGNMVAVISNGTAILGLGNLGPLASKPVMEGKALLFKRFAGLDSIDIEVKHRTIDEFVDTVANIADTFGGINLEDIKAPDCFEIEKRLIERCDVPVFHDDQHGTAIVTAAGMLNAIELQGKKLNECVIVCLGAGAAAVACMELLIKCGAMREKIYMLDRKGVIHTRRDDLNEYKQLFANNTDKRTLEDVISGADLFLGVSGPNLMPAEALKLMADKPVVFACSNPDPEIKPELAHEVRDDLIMGTGRSDYPNQVNNVLCFPFIFRGALDVRASEINDEMKLAAVDAIRQLAKEPVPAEVLKAAGVDSLEFGPHYIIPKPMDPRLLPRVAKAVAQAAVDSGVARIAMPENYMMAQ</sequence>
<feature type="binding site" evidence="10">
    <location>
        <position position="296"/>
    </location>
    <ligand>
        <name>(S)-malate</name>
        <dbReference type="ChEBI" id="CHEBI:15589"/>
    </ligand>
</feature>
<evidence type="ECO:0000256" key="9">
    <source>
        <dbReference type="PIRSR" id="PIRSR000106-1"/>
    </source>
</evidence>
<name>A0AAJ4IC44_9VIBR</name>
<comment type="catalytic activity">
    <reaction evidence="7">
        <text>(S)-malate + NADP(+) = pyruvate + CO2 + NADPH</text>
        <dbReference type="Rhea" id="RHEA:18253"/>
        <dbReference type="ChEBI" id="CHEBI:15361"/>
        <dbReference type="ChEBI" id="CHEBI:15589"/>
        <dbReference type="ChEBI" id="CHEBI:16526"/>
        <dbReference type="ChEBI" id="CHEBI:57783"/>
        <dbReference type="ChEBI" id="CHEBI:58349"/>
        <dbReference type="EC" id="1.1.1.40"/>
    </reaction>
</comment>
<dbReference type="GO" id="GO:0004473">
    <property type="term" value="F:malate dehydrogenase (decarboxylating) (NADP+) activity"/>
    <property type="evidence" value="ECO:0007669"/>
    <property type="project" value="UniProtKB-EC"/>
</dbReference>
<dbReference type="PROSITE" id="PS00331">
    <property type="entry name" value="MALIC_ENZYMES"/>
    <property type="match status" value="1"/>
</dbReference>
<keyword evidence="3 11" id="KW-0479">Metal-binding</keyword>
<organism evidence="14 15">
    <name type="scientific">Vibrio navarrensis</name>
    <dbReference type="NCBI Taxonomy" id="29495"/>
    <lineage>
        <taxon>Bacteria</taxon>
        <taxon>Pseudomonadati</taxon>
        <taxon>Pseudomonadota</taxon>
        <taxon>Gammaproteobacteria</taxon>
        <taxon>Vibrionales</taxon>
        <taxon>Vibrionaceae</taxon>
        <taxon>Vibrio</taxon>
    </lineage>
</organism>
<dbReference type="Gene3D" id="3.40.50.10380">
    <property type="entry name" value="Malic enzyme, N-terminal domain"/>
    <property type="match status" value="1"/>
</dbReference>
<evidence type="ECO:0000256" key="10">
    <source>
        <dbReference type="PIRSR" id="PIRSR000106-2"/>
    </source>
</evidence>
<dbReference type="EC" id="1.1.1.40" evidence="5"/>
<evidence type="ECO:0000256" key="1">
    <source>
        <dbReference type="ARBA" id="ARBA00001936"/>
    </source>
</evidence>
<evidence type="ECO:0000259" key="12">
    <source>
        <dbReference type="SMART" id="SM00919"/>
    </source>
</evidence>
<feature type="binding site" evidence="11">
    <location>
        <position position="147"/>
    </location>
    <ligand>
        <name>a divalent metal cation</name>
        <dbReference type="ChEBI" id="CHEBI:60240"/>
    </ligand>
</feature>
<dbReference type="InterPro" id="IPR012301">
    <property type="entry name" value="Malic_N_dom"/>
</dbReference>
<feature type="binding site" evidence="11">
    <location>
        <position position="172"/>
    </location>
    <ligand>
        <name>a divalent metal cation</name>
        <dbReference type="ChEBI" id="CHEBI:60240"/>
    </ligand>
</feature>
<feature type="active site" description="Proton donor" evidence="9">
    <location>
        <position position="49"/>
    </location>
</feature>
<dbReference type="FunFam" id="3.40.50.10380:FF:000003">
    <property type="entry name" value="NADP-dependent malic enzyme"/>
    <property type="match status" value="1"/>
</dbReference>
<dbReference type="Proteomes" id="UP000594435">
    <property type="component" value="Chromosome 1"/>
</dbReference>
<dbReference type="CDD" id="cd05311">
    <property type="entry name" value="NAD_bind_2_malic_enz"/>
    <property type="match status" value="1"/>
</dbReference>
<evidence type="ECO:0000259" key="13">
    <source>
        <dbReference type="SMART" id="SM01274"/>
    </source>
</evidence>